<dbReference type="GeneID" id="4395953"/>
<gene>
    <name evidence="2" type="ORF">CHGG_10130</name>
</gene>
<evidence type="ECO:0000313" key="3">
    <source>
        <dbReference type="Proteomes" id="UP000001056"/>
    </source>
</evidence>
<sequence length="213" mass="22889">MHVQSLLLACVAPALALCGPPKPLPPCDTKYRPCRCPAGATFKNLTSYGVIGAPATEVRNIMGKFLNIEFQGGLIPASTTGQEGVPGASRTFNFSAPAGGFYQITEVLVKYKEYPDGSFVNMNQQDPKTPVVAIPGGGTYMGQWSEIVGEQTLIANETVVAWRNWRCETGETFPAAHSHEEGIRNASAVIAAAGKHTGVDIAPFTIWYEERQD</sequence>
<dbReference type="AlphaFoldDB" id="Q2GPH4"/>
<dbReference type="OrthoDB" id="3450745at2759"/>
<dbReference type="eggNOG" id="ENOG502SMZU">
    <property type="taxonomic scope" value="Eukaryota"/>
</dbReference>
<keyword evidence="1" id="KW-0732">Signal</keyword>
<dbReference type="VEuPathDB" id="FungiDB:CHGG_10130"/>
<reference evidence="3" key="1">
    <citation type="journal article" date="2015" name="Genome Announc.">
        <title>Draft genome sequence of the cellulolytic fungus Chaetomium globosum.</title>
        <authorList>
            <person name="Cuomo C.A."/>
            <person name="Untereiner W.A."/>
            <person name="Ma L.-J."/>
            <person name="Grabherr M."/>
            <person name="Birren B.W."/>
        </authorList>
    </citation>
    <scope>NUCLEOTIDE SEQUENCE [LARGE SCALE GENOMIC DNA]</scope>
    <source>
        <strain evidence="3">ATCC 6205 / CBS 148.51 / DSM 1962 / NBRC 6347 / NRRL 1970</strain>
    </source>
</reference>
<dbReference type="InParanoid" id="Q2GPH4"/>
<feature type="signal peptide" evidence="1">
    <location>
        <begin position="1"/>
        <end position="16"/>
    </location>
</feature>
<proteinExistence type="predicted"/>
<dbReference type="Proteomes" id="UP000001056">
    <property type="component" value="Unassembled WGS sequence"/>
</dbReference>
<evidence type="ECO:0000256" key="1">
    <source>
        <dbReference type="SAM" id="SignalP"/>
    </source>
</evidence>
<keyword evidence="3" id="KW-1185">Reference proteome</keyword>
<feature type="chain" id="PRO_5004208453" evidence="1">
    <location>
        <begin position="17"/>
        <end position="213"/>
    </location>
</feature>
<protein>
    <submittedName>
        <fullName evidence="2">Uncharacterized protein</fullName>
    </submittedName>
</protein>
<accession>Q2GPH4</accession>
<evidence type="ECO:0000313" key="2">
    <source>
        <dbReference type="EMBL" id="EAQ83726.1"/>
    </source>
</evidence>
<dbReference type="RefSeq" id="XP_001228057.1">
    <property type="nucleotide sequence ID" value="XM_001228056.1"/>
</dbReference>
<dbReference type="OMA" id="GFHESAM"/>
<name>Q2GPH4_CHAGB</name>
<organism evidence="2 3">
    <name type="scientific">Chaetomium globosum (strain ATCC 6205 / CBS 148.51 / DSM 1962 / NBRC 6347 / NRRL 1970)</name>
    <name type="common">Soil fungus</name>
    <dbReference type="NCBI Taxonomy" id="306901"/>
    <lineage>
        <taxon>Eukaryota</taxon>
        <taxon>Fungi</taxon>
        <taxon>Dikarya</taxon>
        <taxon>Ascomycota</taxon>
        <taxon>Pezizomycotina</taxon>
        <taxon>Sordariomycetes</taxon>
        <taxon>Sordariomycetidae</taxon>
        <taxon>Sordariales</taxon>
        <taxon>Chaetomiaceae</taxon>
        <taxon>Chaetomium</taxon>
    </lineage>
</organism>
<dbReference type="HOGENOM" id="CLU_108995_0_0_1"/>
<dbReference type="EMBL" id="CH408035">
    <property type="protein sequence ID" value="EAQ83726.1"/>
    <property type="molecule type" value="Genomic_DNA"/>
</dbReference>